<sequence length="74" mass="8636">MQRRCKWTKKDVNLKPGDLVVVGDPLSFPRQWPLGHITKVFPSPDGVVRRAKVRTQSGTYIRPIFKLYRLPLNY</sequence>
<dbReference type="Proteomes" id="UP001461498">
    <property type="component" value="Unassembled WGS sequence"/>
</dbReference>
<reference evidence="2 3" key="1">
    <citation type="submission" date="2022-12" db="EMBL/GenBank/DDBJ databases">
        <title>Chromosome-level genome assembly of true bugs.</title>
        <authorList>
            <person name="Ma L."/>
            <person name="Li H."/>
        </authorList>
    </citation>
    <scope>NUCLEOTIDE SEQUENCE [LARGE SCALE GENOMIC DNA]</scope>
    <source>
        <strain evidence="2">Lab_2022b</strain>
    </source>
</reference>
<proteinExistence type="predicted"/>
<accession>A0AAW1DS15</accession>
<name>A0AAW1DS15_9HEMI</name>
<dbReference type="PANTHER" id="PTHR47331">
    <property type="entry name" value="PHD-TYPE DOMAIN-CONTAINING PROTEIN"/>
    <property type="match status" value="1"/>
</dbReference>
<evidence type="ECO:0000313" key="2">
    <source>
        <dbReference type="EMBL" id="KAK9511947.1"/>
    </source>
</evidence>
<dbReference type="EMBL" id="JAPXFL010000001">
    <property type="protein sequence ID" value="KAK9511947.1"/>
    <property type="molecule type" value="Genomic_DNA"/>
</dbReference>
<organism evidence="2 3">
    <name type="scientific">Rhynocoris fuscipes</name>
    <dbReference type="NCBI Taxonomy" id="488301"/>
    <lineage>
        <taxon>Eukaryota</taxon>
        <taxon>Metazoa</taxon>
        <taxon>Ecdysozoa</taxon>
        <taxon>Arthropoda</taxon>
        <taxon>Hexapoda</taxon>
        <taxon>Insecta</taxon>
        <taxon>Pterygota</taxon>
        <taxon>Neoptera</taxon>
        <taxon>Paraneoptera</taxon>
        <taxon>Hemiptera</taxon>
        <taxon>Heteroptera</taxon>
        <taxon>Panheteroptera</taxon>
        <taxon>Cimicomorpha</taxon>
        <taxon>Reduviidae</taxon>
        <taxon>Harpactorinae</taxon>
        <taxon>Harpactorini</taxon>
        <taxon>Rhynocoris</taxon>
    </lineage>
</organism>
<keyword evidence="3" id="KW-1185">Reference proteome</keyword>
<dbReference type="Pfam" id="PF18701">
    <property type="entry name" value="DUF5641"/>
    <property type="match status" value="1"/>
</dbReference>
<evidence type="ECO:0000259" key="1">
    <source>
        <dbReference type="Pfam" id="PF18701"/>
    </source>
</evidence>
<comment type="caution">
    <text evidence="2">The sequence shown here is derived from an EMBL/GenBank/DDBJ whole genome shotgun (WGS) entry which is preliminary data.</text>
</comment>
<dbReference type="InterPro" id="IPR040676">
    <property type="entry name" value="DUF5641"/>
</dbReference>
<protein>
    <recommendedName>
        <fullName evidence="1">DUF5641 domain-containing protein</fullName>
    </recommendedName>
</protein>
<feature type="domain" description="DUF5641" evidence="1">
    <location>
        <begin position="1"/>
        <end position="69"/>
    </location>
</feature>
<gene>
    <name evidence="2" type="ORF">O3M35_000504</name>
</gene>
<dbReference type="PANTHER" id="PTHR47331:SF2">
    <property type="match status" value="1"/>
</dbReference>
<evidence type="ECO:0000313" key="3">
    <source>
        <dbReference type="Proteomes" id="UP001461498"/>
    </source>
</evidence>
<dbReference type="AlphaFoldDB" id="A0AAW1DS15"/>